<protein>
    <recommendedName>
        <fullName evidence="1">[Acyl-carrier-protein] S-malonyltransferase-like inserted helical domain-containing protein</fullName>
    </recommendedName>
</protein>
<reference evidence="2 3" key="1">
    <citation type="journal article" date="2007" name="Nat. Biotechnol.">
        <title>Complete genome sequence of the myxobacterium Sorangium cellulosum.</title>
        <authorList>
            <person name="Schneiker S."/>
            <person name="Perlova O."/>
            <person name="Kaiser O."/>
            <person name="Gerth K."/>
            <person name="Alici A."/>
            <person name="Altmeyer M.O."/>
            <person name="Bartels D."/>
            <person name="Bekel T."/>
            <person name="Beyer S."/>
            <person name="Bode E."/>
            <person name="Bode H.B."/>
            <person name="Bolten C.J."/>
            <person name="Choudhuri J.V."/>
            <person name="Doss S."/>
            <person name="Elnakady Y.A."/>
            <person name="Frank B."/>
            <person name="Gaigalat L."/>
            <person name="Goesmann A."/>
            <person name="Groeger C."/>
            <person name="Gross F."/>
            <person name="Jelsbak L."/>
            <person name="Jelsbak L."/>
            <person name="Kalinowski J."/>
            <person name="Kegler C."/>
            <person name="Knauber T."/>
            <person name="Konietzny S."/>
            <person name="Kopp M."/>
            <person name="Krause L."/>
            <person name="Krug D."/>
            <person name="Linke B."/>
            <person name="Mahmud T."/>
            <person name="Martinez-Arias R."/>
            <person name="McHardy A.C."/>
            <person name="Merai M."/>
            <person name="Meyer F."/>
            <person name="Mormann S."/>
            <person name="Munoz-Dorado J."/>
            <person name="Perez J."/>
            <person name="Pradella S."/>
            <person name="Rachid S."/>
            <person name="Raddatz G."/>
            <person name="Rosenau F."/>
            <person name="Rueckert C."/>
            <person name="Sasse F."/>
            <person name="Scharfe M."/>
            <person name="Schuster S.C."/>
            <person name="Suen G."/>
            <person name="Treuner-Lange A."/>
            <person name="Velicer G.J."/>
            <person name="Vorholter F.-J."/>
            <person name="Weissman K.J."/>
            <person name="Welch R.D."/>
            <person name="Wenzel S.C."/>
            <person name="Whitworth D.E."/>
            <person name="Wilhelm S."/>
            <person name="Wittmann C."/>
            <person name="Bloecker H."/>
            <person name="Puehler A."/>
            <person name="Mueller R."/>
        </authorList>
    </citation>
    <scope>NUCLEOTIDE SEQUENCE [LARGE SCALE GENOMIC DNA]</scope>
    <source>
        <strain evidence="3">So ce56</strain>
    </source>
</reference>
<dbReference type="RefSeq" id="WP_012235815.1">
    <property type="nucleotide sequence ID" value="NC_010162.1"/>
</dbReference>
<sequence>MITAKSLGDRSFKADYGVDYAYVAGAMYKGIASKELVVAMGKAGFIAYLGTGGLDEREIEASIRSIQSVIAGRAYGMNLLSNLESPELEERTIDLYLRHGVRCVEAAAYMRVTPALVRYRLQGLASGAGRTLVAPRRVLAKVSRPEVAAAFMQPAPEAVVRQLVESGKLTEQDAALAPLVPMADDVCVEADSGGHTDQGVAFALLPAMLVLRDEMMTRYRYEKRIRVGAAGGIGTPHAAAAAFVMGADFILTGSINQCTREAGTSEPVKALLQHLNVQDTTYAPAGDMFELGSKIQVVRRGLFFPARANKLHELYMRHGSLEEIDAKTRQQIQEKYFRRSFDAVWSETRSYYARTYPHRLAEIERSPKQKMAAVFRWYFAHTTRLALEGVEDQRLDYQIHCGPALGAFNQWTKGTAIEPWQNRYVADIARRIMEGTADLLNARFGAMKEAAEPPQSVSS</sequence>
<dbReference type="InterPro" id="IPR049489">
    <property type="entry name" value="FabD-like_helical_ins"/>
</dbReference>
<dbReference type="KEGG" id="scl:sce3184"/>
<dbReference type="NCBIfam" id="TIGR02814">
    <property type="entry name" value="pfaD_fam"/>
    <property type="match status" value="1"/>
</dbReference>
<dbReference type="InterPro" id="IPR013785">
    <property type="entry name" value="Aldolase_TIM"/>
</dbReference>
<dbReference type="Pfam" id="PF21607">
    <property type="entry name" value="FabD_helical_ins"/>
    <property type="match status" value="1"/>
</dbReference>
<dbReference type="CDD" id="cd04742">
    <property type="entry name" value="NPD_FabD"/>
    <property type="match status" value="1"/>
</dbReference>
<dbReference type="PANTHER" id="PTHR32332">
    <property type="entry name" value="2-NITROPROPANE DIOXYGENASE"/>
    <property type="match status" value="1"/>
</dbReference>
<accession>A9GJ18</accession>
<dbReference type="SUPFAM" id="SSF51395">
    <property type="entry name" value="FMN-linked oxidoreductases"/>
    <property type="match status" value="1"/>
</dbReference>
<dbReference type="HOGENOM" id="CLU_040029_0_0_7"/>
<gene>
    <name evidence="2" type="ordered locus">sce3184</name>
</gene>
<dbReference type="Gene3D" id="3.20.20.70">
    <property type="entry name" value="Aldolase class I"/>
    <property type="match status" value="1"/>
</dbReference>
<dbReference type="AlphaFoldDB" id="A9GJ18"/>
<dbReference type="InterPro" id="IPR014179">
    <property type="entry name" value="PfaD-like_TIM-barrel"/>
</dbReference>
<dbReference type="PANTHER" id="PTHR32332:SF20">
    <property type="entry name" value="2-NITROPROPANE DIOXYGENASE-LIKE PROTEIN"/>
    <property type="match status" value="1"/>
</dbReference>
<dbReference type="EMBL" id="AM746676">
    <property type="protein sequence ID" value="CAN93343.1"/>
    <property type="molecule type" value="Genomic_DNA"/>
</dbReference>
<dbReference type="GO" id="GO:0016829">
    <property type="term" value="F:lyase activity"/>
    <property type="evidence" value="ECO:0007669"/>
    <property type="project" value="UniProtKB-KW"/>
</dbReference>
<name>A9GJ18_SORC5</name>
<evidence type="ECO:0000313" key="2">
    <source>
        <dbReference type="EMBL" id="CAN93343.1"/>
    </source>
</evidence>
<keyword evidence="3" id="KW-1185">Reference proteome</keyword>
<dbReference type="BioCyc" id="SCEL448385:SCE_RS16320-MONOMER"/>
<organism evidence="2 3">
    <name type="scientific">Sorangium cellulosum (strain So ce56)</name>
    <name type="common">Polyangium cellulosum (strain So ce56)</name>
    <dbReference type="NCBI Taxonomy" id="448385"/>
    <lineage>
        <taxon>Bacteria</taxon>
        <taxon>Pseudomonadati</taxon>
        <taxon>Myxococcota</taxon>
        <taxon>Polyangia</taxon>
        <taxon>Polyangiales</taxon>
        <taxon>Polyangiaceae</taxon>
        <taxon>Sorangium</taxon>
    </lineage>
</organism>
<evidence type="ECO:0000259" key="1">
    <source>
        <dbReference type="Pfam" id="PF21607"/>
    </source>
</evidence>
<proteinExistence type="predicted"/>
<feature type="domain" description="[Acyl-carrier-protein] S-malonyltransferase-like inserted helical" evidence="1">
    <location>
        <begin position="318"/>
        <end position="397"/>
    </location>
</feature>
<keyword evidence="2" id="KW-0456">Lyase</keyword>
<dbReference type="Proteomes" id="UP000002139">
    <property type="component" value="Chromosome"/>
</dbReference>
<dbReference type="eggNOG" id="COG2070">
    <property type="taxonomic scope" value="Bacteria"/>
</dbReference>
<dbReference type="STRING" id="448385.sce3184"/>
<evidence type="ECO:0000313" key="3">
    <source>
        <dbReference type="Proteomes" id="UP000002139"/>
    </source>
</evidence>
<dbReference type="OrthoDB" id="9808564at2"/>